<dbReference type="Gene3D" id="2.30.30.140">
    <property type="match status" value="1"/>
</dbReference>
<gene>
    <name evidence="2" type="ORF">PECAL_3P08440</name>
</gene>
<evidence type="ECO:0000256" key="1">
    <source>
        <dbReference type="SAM" id="MobiDB-lite"/>
    </source>
</evidence>
<dbReference type="OrthoDB" id="10685649at2759"/>
<comment type="caution">
    <text evidence="2">The sequence shown here is derived from an EMBL/GenBank/DDBJ whole genome shotgun (WGS) entry which is preliminary data.</text>
</comment>
<accession>A0A8J2WX20</accession>
<evidence type="ECO:0000313" key="2">
    <source>
        <dbReference type="EMBL" id="CAH0370929.1"/>
    </source>
</evidence>
<organism evidence="2 3">
    <name type="scientific">Pelagomonas calceolata</name>
    <dbReference type="NCBI Taxonomy" id="35677"/>
    <lineage>
        <taxon>Eukaryota</taxon>
        <taxon>Sar</taxon>
        <taxon>Stramenopiles</taxon>
        <taxon>Ochrophyta</taxon>
        <taxon>Pelagophyceae</taxon>
        <taxon>Pelagomonadales</taxon>
        <taxon>Pelagomonadaceae</taxon>
        <taxon>Pelagomonas</taxon>
    </lineage>
</organism>
<sequence>MDIPRSLQDFLGSGAGDSAPCTIIDGPVRTRSGGTVLQREDDDGGPADEAVNQEDGAPLLRVGAVVDAAAVAFGETYVEQARNGSGPQKFRGTIVAATVNDDYWNVKYADGKVYATEAQHLTLVVEEAPQPYPVGTSVEALWNGGARFYPALVVAAREGAVDLRYTDSDEEFDVPLDRVQPLARRRRSVYAGEAPVALPPPVTPVAATPRRATAPAMDAFEINSANDGSGLAVGDRVFAAFDGEAQVWWGGTIVESTLYCDGEDLHIVFDDASDHHMWASTVARALPPSITLNVDRPSRAALEKIERLKASGEGRKRKAPDKIDPEFLAASPYGERAPRKPKPPPKRQVMASVELYAGSGETSAWLRDIGFATTTVDVDPRCQVDVVDDVLNLPRTFCDRANVVVAGVECGTYTYLQGGAHRSLEQPEGFSPQALQANREAEHLLAMFRSAKRANSKTIFLVENPAAYMQHTEFARRMEMELGLTRLRVTFCSFTVGPERVRKPTHLWTNSRVLIGMFKDDIFYCTPDKPCGCAKHISVRPAPGAGYRSRDAAWWPVEFAAFVARILANEARSLAA</sequence>
<keyword evidence="3" id="KW-1185">Reference proteome</keyword>
<name>A0A8J2WX20_9STRA</name>
<dbReference type="EMBL" id="CAKKNE010000003">
    <property type="protein sequence ID" value="CAH0370929.1"/>
    <property type="molecule type" value="Genomic_DNA"/>
</dbReference>
<evidence type="ECO:0000313" key="3">
    <source>
        <dbReference type="Proteomes" id="UP000789595"/>
    </source>
</evidence>
<dbReference type="Proteomes" id="UP000789595">
    <property type="component" value="Unassembled WGS sequence"/>
</dbReference>
<proteinExistence type="predicted"/>
<dbReference type="CDD" id="cd04508">
    <property type="entry name" value="Tudor_SF"/>
    <property type="match status" value="1"/>
</dbReference>
<protein>
    <submittedName>
        <fullName evidence="2">Uncharacterized protein</fullName>
    </submittedName>
</protein>
<feature type="region of interest" description="Disordered" evidence="1">
    <location>
        <begin position="21"/>
        <end position="48"/>
    </location>
</feature>
<dbReference type="AlphaFoldDB" id="A0A8J2WX20"/>
<reference evidence="2" key="1">
    <citation type="submission" date="2021-11" db="EMBL/GenBank/DDBJ databases">
        <authorList>
            <consortium name="Genoscope - CEA"/>
            <person name="William W."/>
        </authorList>
    </citation>
    <scope>NUCLEOTIDE SEQUENCE</scope>
</reference>